<feature type="transmembrane region" description="Helical" evidence="5">
    <location>
        <begin position="271"/>
        <end position="290"/>
    </location>
</feature>
<evidence type="ECO:0000256" key="3">
    <source>
        <dbReference type="ARBA" id="ARBA00022989"/>
    </source>
</evidence>
<evidence type="ECO:0000256" key="2">
    <source>
        <dbReference type="ARBA" id="ARBA00022692"/>
    </source>
</evidence>
<feature type="transmembrane region" description="Helical" evidence="5">
    <location>
        <begin position="152"/>
        <end position="173"/>
    </location>
</feature>
<dbReference type="RefSeq" id="WP_154514953.1">
    <property type="nucleotide sequence ID" value="NZ_VUNM01000007.1"/>
</dbReference>
<dbReference type="InterPro" id="IPR051784">
    <property type="entry name" value="Nod_factor_ABC_transporter"/>
</dbReference>
<dbReference type="Proteomes" id="UP000442619">
    <property type="component" value="Unassembled WGS sequence"/>
</dbReference>
<keyword evidence="3 5" id="KW-1133">Transmembrane helix</keyword>
<sequence>MKTTLILMHRHQKLFFKDKGMFLSSLITPVILIVLYMTFLDRIYHNSFVSYMPKNFSLSSSIINATVASQLISSLLAVTCVTVTFSVNMTMVQDYALGIRKDFDIAPVKKSVLYLSYLFATILNSLIVNMVALILGLFYIATRGWYLQAVDIVWLIGDVVLLVVFGAVLSGIICFPLRTQGARNAVGTIVSAGYGFFCGAYMPLHYFGTHLQNVMSFFPSTYATSLLKNHFLNRPFHQMQEAGVPKAVIKEIAISLDCKPKLLGHVVSVEMMILLLLMATIILLVLYLFLSQYRSKKLS</sequence>
<proteinExistence type="predicted"/>
<feature type="domain" description="ABC-2 type transporter transmembrane" evidence="6">
    <location>
        <begin position="65"/>
        <end position="288"/>
    </location>
</feature>
<evidence type="ECO:0000256" key="1">
    <source>
        <dbReference type="ARBA" id="ARBA00004141"/>
    </source>
</evidence>
<dbReference type="GO" id="GO:0140359">
    <property type="term" value="F:ABC-type transporter activity"/>
    <property type="evidence" value="ECO:0007669"/>
    <property type="project" value="InterPro"/>
</dbReference>
<evidence type="ECO:0000313" key="7">
    <source>
        <dbReference type="EMBL" id="MST88874.1"/>
    </source>
</evidence>
<dbReference type="PANTHER" id="PTHR43229:SF2">
    <property type="entry name" value="NODULATION PROTEIN J"/>
    <property type="match status" value="1"/>
</dbReference>
<dbReference type="GO" id="GO:0016020">
    <property type="term" value="C:membrane"/>
    <property type="evidence" value="ECO:0007669"/>
    <property type="project" value="UniProtKB-SubCell"/>
</dbReference>
<feature type="transmembrane region" description="Helical" evidence="5">
    <location>
        <begin position="112"/>
        <end position="140"/>
    </location>
</feature>
<gene>
    <name evidence="7" type="ORF">FYJ79_04670</name>
</gene>
<feature type="transmembrane region" description="Helical" evidence="5">
    <location>
        <begin position="60"/>
        <end position="91"/>
    </location>
</feature>
<keyword evidence="2 5" id="KW-0812">Transmembrane</keyword>
<evidence type="ECO:0000313" key="8">
    <source>
        <dbReference type="Proteomes" id="UP000442619"/>
    </source>
</evidence>
<comment type="caution">
    <text evidence="7">The sequence shown here is derived from an EMBL/GenBank/DDBJ whole genome shotgun (WGS) entry which is preliminary data.</text>
</comment>
<evidence type="ECO:0000259" key="6">
    <source>
        <dbReference type="Pfam" id="PF12698"/>
    </source>
</evidence>
<reference evidence="7 8" key="1">
    <citation type="submission" date="2019-08" db="EMBL/GenBank/DDBJ databases">
        <title>In-depth cultivation of the pig gut microbiome towards novel bacterial diversity and tailored functional studies.</title>
        <authorList>
            <person name="Wylensek D."/>
            <person name="Hitch T.C.A."/>
            <person name="Clavel T."/>
        </authorList>
    </citation>
    <scope>NUCLEOTIDE SEQUENCE [LARGE SCALE GENOMIC DNA]</scope>
    <source>
        <strain evidence="7 8">CA-Schmier-601-WT-3</strain>
    </source>
</reference>
<dbReference type="AlphaFoldDB" id="A0A844FT76"/>
<accession>A0A844FT76</accession>
<feature type="transmembrane region" description="Helical" evidence="5">
    <location>
        <begin position="21"/>
        <end position="40"/>
    </location>
</feature>
<comment type="subcellular location">
    <subcellularLocation>
        <location evidence="1">Membrane</location>
        <topology evidence="1">Multi-pass membrane protein</topology>
    </subcellularLocation>
</comment>
<feature type="transmembrane region" description="Helical" evidence="5">
    <location>
        <begin position="185"/>
        <end position="207"/>
    </location>
</feature>
<organism evidence="7 8">
    <name type="scientific">Sharpea porci</name>
    <dbReference type="NCBI Taxonomy" id="2652286"/>
    <lineage>
        <taxon>Bacteria</taxon>
        <taxon>Bacillati</taxon>
        <taxon>Bacillota</taxon>
        <taxon>Erysipelotrichia</taxon>
        <taxon>Erysipelotrichales</taxon>
        <taxon>Coprobacillaceae</taxon>
        <taxon>Sharpea</taxon>
    </lineage>
</organism>
<evidence type="ECO:0000256" key="5">
    <source>
        <dbReference type="SAM" id="Phobius"/>
    </source>
</evidence>
<dbReference type="InterPro" id="IPR013525">
    <property type="entry name" value="ABC2_TM"/>
</dbReference>
<dbReference type="PANTHER" id="PTHR43229">
    <property type="entry name" value="NODULATION PROTEIN J"/>
    <property type="match status" value="1"/>
</dbReference>
<evidence type="ECO:0000256" key="4">
    <source>
        <dbReference type="ARBA" id="ARBA00023136"/>
    </source>
</evidence>
<keyword evidence="4 5" id="KW-0472">Membrane</keyword>
<name>A0A844FT76_9FIRM</name>
<protein>
    <submittedName>
        <fullName evidence="7">ABC transporter permease</fullName>
    </submittedName>
</protein>
<dbReference type="Pfam" id="PF12698">
    <property type="entry name" value="ABC2_membrane_3"/>
    <property type="match status" value="1"/>
</dbReference>
<keyword evidence="8" id="KW-1185">Reference proteome</keyword>
<dbReference type="EMBL" id="VUNM01000007">
    <property type="protein sequence ID" value="MST88874.1"/>
    <property type="molecule type" value="Genomic_DNA"/>
</dbReference>